<comment type="similarity">
    <text evidence="1 7">Belongs to the MurCDEF family. MurE subfamily.</text>
</comment>
<comment type="pathway">
    <text evidence="7 8">Cell wall biogenesis; peptidoglycan biosynthesis.</text>
</comment>
<dbReference type="EMBL" id="JBIMSN010000078">
    <property type="protein sequence ID" value="MFH5230428.1"/>
    <property type="molecule type" value="Genomic_DNA"/>
</dbReference>
<accession>A0ABW7K5U0</accession>
<dbReference type="GO" id="GO:0008765">
    <property type="term" value="F:UDP-N-acetylmuramoylalanyl-D-glutamate-2,6-diaminopimelate ligase activity"/>
    <property type="evidence" value="ECO:0007669"/>
    <property type="project" value="UniProtKB-EC"/>
</dbReference>
<dbReference type="RefSeq" id="WP_395118273.1">
    <property type="nucleotide sequence ID" value="NZ_JBIMSN010000078.1"/>
</dbReference>
<reference evidence="15 16" key="1">
    <citation type="submission" date="2024-10" db="EMBL/GenBank/DDBJ databases">
        <authorList>
            <person name="Riesco R."/>
        </authorList>
    </citation>
    <scope>NUCLEOTIDE SEQUENCE [LARGE SCALE GENOMIC DNA]</scope>
    <source>
        <strain evidence="14 16">NCIMB 15448</strain>
        <strain evidence="12 15">NCIMB 15449</strain>
        <strain evidence="13 17">NCIMB 15450</strain>
    </source>
</reference>
<dbReference type="InterPro" id="IPR000713">
    <property type="entry name" value="Mur_ligase_N"/>
</dbReference>
<keyword evidence="6 7" id="KW-0961">Cell wall biogenesis/degradation</keyword>
<comment type="PTM">
    <text evidence="7">Carboxylation is probably crucial for Mg(2+) binding and, consequently, for the gamma-phosphate positioning of ATP.</text>
</comment>
<comment type="cofactor">
    <cofactor evidence="7">
        <name>Mg(2+)</name>
        <dbReference type="ChEBI" id="CHEBI:18420"/>
    </cofactor>
</comment>
<evidence type="ECO:0000256" key="5">
    <source>
        <dbReference type="ARBA" id="ARBA00023306"/>
    </source>
</evidence>
<sequence length="496" mass="51826">MTCERLREDPPLPIGSSLAALAATVGAQYRDVAVTITGVSDDSRSVEPGDLYIALPGDNVHGLDFEADAVARGAAAVLSDRPSTLLPTIIVEDPRRWAGPVSSEIYGMPSTALEVFGVTGTNGKTSTTYLLDAALTAAGETVGTITGISISGPAGSSPALRTTPEAAPLQKALASFRDTGATVAAMEVSSHAVTHRRVDGTRFAAMGFTNLARDHLDFHGSMDVYFAAKAALFTPERTALAAIGIDDDYGRLLVATTQVPSWTWSTVDPTADIFGDGIDCGDSGTTFTARTPMGSYDVRLPLLGPHQVRNALAAMTLLAATGRDLGAAVTGFESVAGVPGRLERIDAGQTFLALVDYMHNTAGQRQLLPYLRTLTAGRLIVVVGATGDRDPGKRFPLGRTAAALADVVIVSDESPCSEDPADIRAAVAAGAFAARQAKVVVEPDRRTAFDLAVGLAEPGDVVVVTGRGCDPVQLYGSDVRTFDDRTELRSALRDRI</sequence>
<protein>
    <recommendedName>
        <fullName evidence="7">UDP-N-acetylmuramyl-tripeptide synthetase</fullName>
        <ecNumber evidence="7">6.3.2.-</ecNumber>
    </recommendedName>
    <alternativeName>
        <fullName evidence="7">UDP-MurNAc-tripeptide synthetase</fullName>
    </alternativeName>
</protein>
<evidence type="ECO:0000256" key="2">
    <source>
        <dbReference type="ARBA" id="ARBA00022618"/>
    </source>
</evidence>
<keyword evidence="2 7" id="KW-0132">Cell division</keyword>
<organism evidence="13 17">
    <name type="scientific">Antrihabitans spumae</name>
    <dbReference type="NCBI Taxonomy" id="3373370"/>
    <lineage>
        <taxon>Bacteria</taxon>
        <taxon>Bacillati</taxon>
        <taxon>Actinomycetota</taxon>
        <taxon>Actinomycetes</taxon>
        <taxon>Mycobacteriales</taxon>
        <taxon>Nocardiaceae</taxon>
        <taxon>Antrihabitans</taxon>
    </lineage>
</organism>
<evidence type="ECO:0000313" key="15">
    <source>
        <dbReference type="Proteomes" id="UP001609175"/>
    </source>
</evidence>
<evidence type="ECO:0000259" key="9">
    <source>
        <dbReference type="Pfam" id="PF01225"/>
    </source>
</evidence>
<feature type="domain" description="Mur ligase C-terminal" evidence="10">
    <location>
        <begin position="340"/>
        <end position="468"/>
    </location>
</feature>
<evidence type="ECO:0000256" key="3">
    <source>
        <dbReference type="ARBA" id="ARBA00022960"/>
    </source>
</evidence>
<dbReference type="Proteomes" id="UP001609176">
    <property type="component" value="Unassembled WGS sequence"/>
</dbReference>
<keyword evidence="7" id="KW-0547">Nucleotide-binding</keyword>
<keyword evidence="7" id="KW-0067">ATP-binding</keyword>
<dbReference type="Pfam" id="PF01225">
    <property type="entry name" value="Mur_ligase"/>
    <property type="match status" value="1"/>
</dbReference>
<dbReference type="InterPro" id="IPR036565">
    <property type="entry name" value="Mur-like_cat_sf"/>
</dbReference>
<dbReference type="InterPro" id="IPR036615">
    <property type="entry name" value="Mur_ligase_C_dom_sf"/>
</dbReference>
<proteinExistence type="inferred from homology"/>
<dbReference type="InterPro" id="IPR004101">
    <property type="entry name" value="Mur_ligase_C"/>
</dbReference>
<evidence type="ECO:0000256" key="1">
    <source>
        <dbReference type="ARBA" id="ARBA00005898"/>
    </source>
</evidence>
<feature type="domain" description="Mur ligase central" evidence="11">
    <location>
        <begin position="118"/>
        <end position="317"/>
    </location>
</feature>
<dbReference type="InterPro" id="IPR035911">
    <property type="entry name" value="MurE/MurF_N"/>
</dbReference>
<keyword evidence="3 7" id="KW-0133">Cell shape</keyword>
<dbReference type="Pfam" id="PF02875">
    <property type="entry name" value="Mur_ligase_C"/>
    <property type="match status" value="1"/>
</dbReference>
<evidence type="ECO:0000259" key="11">
    <source>
        <dbReference type="Pfam" id="PF08245"/>
    </source>
</evidence>
<dbReference type="Proteomes" id="UP001609175">
    <property type="component" value="Unassembled WGS sequence"/>
</dbReference>
<comment type="caution">
    <text evidence="7">Lacks conserved residue(s) required for the propagation of feature annotation.</text>
</comment>
<evidence type="ECO:0000256" key="7">
    <source>
        <dbReference type="HAMAP-Rule" id="MF_00208"/>
    </source>
</evidence>
<evidence type="ECO:0000259" key="10">
    <source>
        <dbReference type="Pfam" id="PF02875"/>
    </source>
</evidence>
<dbReference type="PANTHER" id="PTHR23135">
    <property type="entry name" value="MUR LIGASE FAMILY MEMBER"/>
    <property type="match status" value="1"/>
</dbReference>
<comment type="function">
    <text evidence="7">Catalyzes the addition of an amino acid to the nucleotide precursor UDP-N-acetylmuramoyl-L-alanyl-D-glutamate (UMAG) in the biosynthesis of bacterial cell-wall peptidoglycan.</text>
</comment>
<dbReference type="EC" id="6.3.2.-" evidence="7"/>
<feature type="modified residue" description="N6-carboxylysine" evidence="7">
    <location>
        <position position="229"/>
    </location>
</feature>
<dbReference type="Gene3D" id="3.40.1190.10">
    <property type="entry name" value="Mur-like, catalytic domain"/>
    <property type="match status" value="1"/>
</dbReference>
<evidence type="ECO:0000313" key="17">
    <source>
        <dbReference type="Proteomes" id="UP001609219"/>
    </source>
</evidence>
<feature type="domain" description="Mur ligase N-terminal catalytic" evidence="9">
    <location>
        <begin position="35"/>
        <end position="84"/>
    </location>
</feature>
<name>A0ABW7K5U0_9NOCA</name>
<dbReference type="NCBIfam" id="TIGR01085">
    <property type="entry name" value="murE"/>
    <property type="match status" value="1"/>
</dbReference>
<evidence type="ECO:0000313" key="13">
    <source>
        <dbReference type="EMBL" id="MFH5230428.1"/>
    </source>
</evidence>
<feature type="binding site" evidence="7">
    <location>
        <begin position="162"/>
        <end position="163"/>
    </location>
    <ligand>
        <name>UDP-N-acetyl-alpha-D-muramoyl-L-alanyl-D-glutamate</name>
        <dbReference type="ChEBI" id="CHEBI:83900"/>
    </ligand>
</feature>
<evidence type="ECO:0000313" key="12">
    <source>
        <dbReference type="EMBL" id="MFH5211630.1"/>
    </source>
</evidence>
<dbReference type="PANTHER" id="PTHR23135:SF4">
    <property type="entry name" value="UDP-N-ACETYLMURAMOYL-L-ALANYL-D-GLUTAMATE--2,6-DIAMINOPIMELATE LIGASE MURE HOMOLOG, CHLOROPLASTIC"/>
    <property type="match status" value="1"/>
</dbReference>
<dbReference type="SUPFAM" id="SSF53623">
    <property type="entry name" value="MurD-like peptide ligases, catalytic domain"/>
    <property type="match status" value="1"/>
</dbReference>
<dbReference type="EMBL" id="JBIMSP010000048">
    <property type="protein sequence ID" value="MFH5244686.1"/>
    <property type="molecule type" value="Genomic_DNA"/>
</dbReference>
<comment type="subcellular location">
    <subcellularLocation>
        <location evidence="7 8">Cytoplasm</location>
    </subcellularLocation>
</comment>
<evidence type="ECO:0000256" key="8">
    <source>
        <dbReference type="RuleBase" id="RU004135"/>
    </source>
</evidence>
<dbReference type="Gene3D" id="3.90.190.20">
    <property type="entry name" value="Mur ligase, C-terminal domain"/>
    <property type="match status" value="1"/>
</dbReference>
<dbReference type="InterPro" id="IPR005761">
    <property type="entry name" value="UDP-N-AcMur-Glu-dNH2Pim_ligase"/>
</dbReference>
<keyword evidence="7" id="KW-0460">Magnesium</keyword>
<dbReference type="Gene3D" id="3.40.1390.10">
    <property type="entry name" value="MurE/MurF, N-terminal domain"/>
    <property type="match status" value="1"/>
</dbReference>
<comment type="caution">
    <text evidence="13">The sequence shown here is derived from an EMBL/GenBank/DDBJ whole genome shotgun (WGS) entry which is preliminary data.</text>
</comment>
<dbReference type="SUPFAM" id="SSF53244">
    <property type="entry name" value="MurD-like peptide ligases, peptide-binding domain"/>
    <property type="match status" value="1"/>
</dbReference>
<feature type="binding site" evidence="7">
    <location>
        <begin position="120"/>
        <end position="126"/>
    </location>
    <ligand>
        <name>ATP</name>
        <dbReference type="ChEBI" id="CHEBI:30616"/>
    </ligand>
</feature>
<keyword evidence="7 13" id="KW-0436">Ligase</keyword>
<dbReference type="InterPro" id="IPR013221">
    <property type="entry name" value="Mur_ligase_cen"/>
</dbReference>
<keyword evidence="5 7" id="KW-0131">Cell cycle</keyword>
<dbReference type="EMBL" id="JBIMSO010000131">
    <property type="protein sequence ID" value="MFH5211630.1"/>
    <property type="molecule type" value="Genomic_DNA"/>
</dbReference>
<gene>
    <name evidence="7" type="primary">murE</name>
    <name evidence="14" type="ORF">ACHIPV_22825</name>
    <name evidence="12" type="ORF">ACHIPZ_26015</name>
    <name evidence="13" type="ORF">ACHIRB_17875</name>
</gene>
<feature type="binding site" evidence="7">
    <location>
        <position position="43"/>
    </location>
    <ligand>
        <name>UDP-N-acetyl-alpha-D-muramoyl-L-alanyl-D-glutamate</name>
        <dbReference type="ChEBI" id="CHEBI:83900"/>
    </ligand>
</feature>
<evidence type="ECO:0000313" key="14">
    <source>
        <dbReference type="EMBL" id="MFH5244686.1"/>
    </source>
</evidence>
<dbReference type="Proteomes" id="UP001609219">
    <property type="component" value="Unassembled WGS sequence"/>
</dbReference>
<dbReference type="HAMAP" id="MF_00208">
    <property type="entry name" value="MurE"/>
    <property type="match status" value="1"/>
</dbReference>
<feature type="binding site" evidence="7">
    <location>
        <position position="197"/>
    </location>
    <ligand>
        <name>UDP-N-acetyl-alpha-D-muramoyl-L-alanyl-D-glutamate</name>
        <dbReference type="ChEBI" id="CHEBI:83900"/>
    </ligand>
</feature>
<keyword evidence="7" id="KW-0963">Cytoplasm</keyword>
<evidence type="ECO:0000313" key="16">
    <source>
        <dbReference type="Proteomes" id="UP001609176"/>
    </source>
</evidence>
<evidence type="ECO:0000256" key="6">
    <source>
        <dbReference type="ARBA" id="ARBA00023316"/>
    </source>
</evidence>
<evidence type="ECO:0000256" key="4">
    <source>
        <dbReference type="ARBA" id="ARBA00022984"/>
    </source>
</evidence>
<keyword evidence="4 7" id="KW-0573">Peptidoglycan synthesis</keyword>
<dbReference type="SUPFAM" id="SSF63418">
    <property type="entry name" value="MurE/MurF N-terminal domain"/>
    <property type="match status" value="1"/>
</dbReference>
<keyword evidence="17" id="KW-1185">Reference proteome</keyword>
<dbReference type="Pfam" id="PF08245">
    <property type="entry name" value="Mur_ligase_M"/>
    <property type="match status" value="1"/>
</dbReference>
<feature type="binding site" evidence="7">
    <location>
        <position position="189"/>
    </location>
    <ligand>
        <name>UDP-N-acetyl-alpha-D-muramoyl-L-alanyl-D-glutamate</name>
        <dbReference type="ChEBI" id="CHEBI:83900"/>
    </ligand>
</feature>